<comment type="catalytic activity">
    <reaction evidence="1 6">
        <text>adenosine 5'-phosphosulfate + ATP = 3'-phosphoadenylyl sulfate + ADP + H(+)</text>
        <dbReference type="Rhea" id="RHEA:24152"/>
        <dbReference type="ChEBI" id="CHEBI:15378"/>
        <dbReference type="ChEBI" id="CHEBI:30616"/>
        <dbReference type="ChEBI" id="CHEBI:58243"/>
        <dbReference type="ChEBI" id="CHEBI:58339"/>
        <dbReference type="ChEBI" id="CHEBI:456216"/>
        <dbReference type="EC" id="2.7.1.25"/>
    </reaction>
</comment>
<reference evidence="8 9" key="1">
    <citation type="submission" date="2009-01" db="EMBL/GenBank/DDBJ databases">
        <authorList>
            <person name="Qin X."/>
            <person name="Bachman B."/>
            <person name="Battles P."/>
            <person name="Bell A."/>
            <person name="Bess C."/>
            <person name="Bickham C."/>
            <person name="Chaboub L."/>
            <person name="Chen D."/>
            <person name="Coyle M."/>
            <person name="Deiros D.R."/>
            <person name="Dinh H."/>
            <person name="Forbes L."/>
            <person name="Fowler G."/>
            <person name="Francisco L."/>
            <person name="Fu Q."/>
            <person name="Gubbala S."/>
            <person name="Hale W."/>
            <person name="Han Y."/>
            <person name="Hemphill L."/>
            <person name="Highlander S.K."/>
            <person name="Hirani K."/>
            <person name="Hogues M."/>
            <person name="Jackson L."/>
            <person name="Jakkamsetti A."/>
            <person name="Javaid M."/>
            <person name="Jiang H."/>
            <person name="Korchina V."/>
            <person name="Kovar C."/>
            <person name="Lara F."/>
            <person name="Lee S."/>
            <person name="Mata R."/>
            <person name="Mathew T."/>
            <person name="Moen C."/>
            <person name="Morales K."/>
            <person name="Munidasa M."/>
            <person name="Nazareth L."/>
            <person name="Ngo R."/>
            <person name="Nguyen L."/>
            <person name="Okwuonu G."/>
            <person name="Ongeri F."/>
            <person name="Patil S."/>
            <person name="Petrosino J."/>
            <person name="Pham C."/>
            <person name="Pham P."/>
            <person name="Pu L.-L."/>
            <person name="Puazo M."/>
            <person name="Raj R."/>
            <person name="Reid J."/>
            <person name="Rouhana J."/>
            <person name="Saada N."/>
            <person name="Shang Y."/>
            <person name="Simmons D."/>
            <person name="Thornton R."/>
            <person name="Warren J."/>
            <person name="Weissenberger G."/>
            <person name="Zhang J."/>
            <person name="Zhang L."/>
            <person name="Zhou C."/>
            <person name="Zhu D."/>
            <person name="Muzny D."/>
            <person name="Worley K."/>
            <person name="Gibbs R."/>
        </authorList>
    </citation>
    <scope>NUCLEOTIDE SEQUENCE [LARGE SCALE GENOMIC DNA]</scope>
    <source>
        <strain evidence="8 9">ATCC 33300</strain>
    </source>
</reference>
<evidence type="ECO:0000256" key="3">
    <source>
        <dbReference type="ARBA" id="ARBA00022679"/>
    </source>
</evidence>
<evidence type="ECO:0000313" key="9">
    <source>
        <dbReference type="Proteomes" id="UP000006241"/>
    </source>
</evidence>
<dbReference type="Pfam" id="PF01583">
    <property type="entry name" value="APS_kinase"/>
    <property type="match status" value="1"/>
</dbReference>
<keyword evidence="6 8" id="KW-0418">Kinase</keyword>
<dbReference type="AlphaFoldDB" id="C2FWA7"/>
<evidence type="ECO:0000256" key="1">
    <source>
        <dbReference type="ARBA" id="ARBA00001823"/>
    </source>
</evidence>
<dbReference type="PANTHER" id="PTHR42700:SF1">
    <property type="entry name" value="SULFATE ADENYLYLTRANSFERASE"/>
    <property type="match status" value="1"/>
</dbReference>
<name>C2FWA7_SPHSI</name>
<evidence type="ECO:0000256" key="5">
    <source>
        <dbReference type="ARBA" id="ARBA00022840"/>
    </source>
</evidence>
<dbReference type="InterPro" id="IPR050512">
    <property type="entry name" value="Sulf_AdTrans/APS_kinase"/>
</dbReference>
<comment type="similarity">
    <text evidence="6">Belongs to the APS kinase family.</text>
</comment>
<dbReference type="RefSeq" id="WP_003007741.1">
    <property type="nucleotide sequence ID" value="NZ_GG668631.1"/>
</dbReference>
<dbReference type="GO" id="GO:0004020">
    <property type="term" value="F:adenylylsulfate kinase activity"/>
    <property type="evidence" value="ECO:0007669"/>
    <property type="project" value="UniProtKB-EC"/>
</dbReference>
<accession>C2FWA7</accession>
<keyword evidence="4 6" id="KW-0547">Nucleotide-binding</keyword>
<dbReference type="NCBIfam" id="TIGR00455">
    <property type="entry name" value="apsK"/>
    <property type="match status" value="1"/>
</dbReference>
<dbReference type="GO" id="GO:0005737">
    <property type="term" value="C:cytoplasm"/>
    <property type="evidence" value="ECO:0007669"/>
    <property type="project" value="TreeGrafter"/>
</dbReference>
<evidence type="ECO:0000256" key="6">
    <source>
        <dbReference type="RuleBase" id="RU004347"/>
    </source>
</evidence>
<dbReference type="GO" id="GO:0070814">
    <property type="term" value="P:hydrogen sulfide biosynthetic process"/>
    <property type="evidence" value="ECO:0007669"/>
    <property type="project" value="UniProtKB-UniPathway"/>
</dbReference>
<comment type="function">
    <text evidence="6">Catalyzes the synthesis of activated sulfate.</text>
</comment>
<evidence type="ECO:0000256" key="2">
    <source>
        <dbReference type="ARBA" id="ARBA00012121"/>
    </source>
</evidence>
<proteinExistence type="inferred from homology"/>
<dbReference type="CDD" id="cd02027">
    <property type="entry name" value="APSK"/>
    <property type="match status" value="1"/>
</dbReference>
<evidence type="ECO:0000313" key="8">
    <source>
        <dbReference type="EMBL" id="EEI92762.1"/>
    </source>
</evidence>
<dbReference type="SUPFAM" id="SSF52540">
    <property type="entry name" value="P-loop containing nucleoside triphosphate hydrolases"/>
    <property type="match status" value="1"/>
</dbReference>
<dbReference type="EC" id="2.7.1.25" evidence="2 6"/>
<dbReference type="Gene3D" id="3.40.50.300">
    <property type="entry name" value="P-loop containing nucleotide triphosphate hydrolases"/>
    <property type="match status" value="1"/>
</dbReference>
<organism evidence="8 9">
    <name type="scientific">Sphingobacterium spiritivorum ATCC 33300</name>
    <dbReference type="NCBI Taxonomy" id="525372"/>
    <lineage>
        <taxon>Bacteria</taxon>
        <taxon>Pseudomonadati</taxon>
        <taxon>Bacteroidota</taxon>
        <taxon>Sphingobacteriia</taxon>
        <taxon>Sphingobacteriales</taxon>
        <taxon>Sphingobacteriaceae</taxon>
        <taxon>Sphingobacterium</taxon>
    </lineage>
</organism>
<evidence type="ECO:0000256" key="4">
    <source>
        <dbReference type="ARBA" id="ARBA00022741"/>
    </source>
</evidence>
<dbReference type="EMBL" id="ACHB01000037">
    <property type="protein sequence ID" value="EEI92762.1"/>
    <property type="molecule type" value="Genomic_DNA"/>
</dbReference>
<gene>
    <name evidence="8" type="primary">cysC</name>
    <name evidence="8" type="ORF">HMPREF0765_1613</name>
</gene>
<dbReference type="Proteomes" id="UP000006241">
    <property type="component" value="Unassembled WGS sequence"/>
</dbReference>
<dbReference type="UniPathway" id="UPA00140">
    <property type="reaction ID" value="UER00205"/>
</dbReference>
<dbReference type="GO" id="GO:0019379">
    <property type="term" value="P:sulfate assimilation, phosphoadenylyl sulfate reduction by phosphoadenylyl-sulfate reductase (thioredoxin)"/>
    <property type="evidence" value="ECO:0007669"/>
    <property type="project" value="TreeGrafter"/>
</dbReference>
<dbReference type="GO" id="GO:0010134">
    <property type="term" value="P:sulfate assimilation via adenylyl sulfate reduction"/>
    <property type="evidence" value="ECO:0007669"/>
    <property type="project" value="TreeGrafter"/>
</dbReference>
<dbReference type="InterPro" id="IPR059117">
    <property type="entry name" value="APS_kinase_dom"/>
</dbReference>
<sequence length="185" mass="20571">MALIIQMTGLSGSGKTTLSKMLKTTLEEESYRVALVDGDTYRATLCKDLGFDKADRIENIRRLGVVAAELSKEHDIVIIAAINPYEEGRRLLQQDNSNSQLVYIKCDLQTLIKRDPKGLYKRALLPEGQAGRIDQFTGISDVFEIPQDPAVIIDTAKTSPEACIAQLKVFVLTHSKVNDESFRTI</sequence>
<dbReference type="InterPro" id="IPR002891">
    <property type="entry name" value="APS"/>
</dbReference>
<comment type="caution">
    <text evidence="8">The sequence shown here is derived from an EMBL/GenBank/DDBJ whole genome shotgun (WGS) entry which is preliminary data.</text>
</comment>
<dbReference type="GO" id="GO:0004781">
    <property type="term" value="F:sulfate adenylyltransferase (ATP) activity"/>
    <property type="evidence" value="ECO:0007669"/>
    <property type="project" value="TreeGrafter"/>
</dbReference>
<feature type="domain" description="APS kinase" evidence="7">
    <location>
        <begin position="3"/>
        <end position="154"/>
    </location>
</feature>
<dbReference type="PANTHER" id="PTHR42700">
    <property type="entry name" value="SULFATE ADENYLYLTRANSFERASE"/>
    <property type="match status" value="1"/>
</dbReference>
<dbReference type="InterPro" id="IPR027417">
    <property type="entry name" value="P-loop_NTPase"/>
</dbReference>
<keyword evidence="5 6" id="KW-0067">ATP-binding</keyword>
<keyword evidence="3 6" id="KW-0808">Transferase</keyword>
<dbReference type="GO" id="GO:0005524">
    <property type="term" value="F:ATP binding"/>
    <property type="evidence" value="ECO:0007669"/>
    <property type="project" value="UniProtKB-KW"/>
</dbReference>
<evidence type="ECO:0000259" key="7">
    <source>
        <dbReference type="Pfam" id="PF01583"/>
    </source>
</evidence>
<protein>
    <recommendedName>
        <fullName evidence="2 6">Adenylyl-sulfate kinase</fullName>
        <ecNumber evidence="2 6">2.7.1.25</ecNumber>
    </recommendedName>
</protein>
<comment type="pathway">
    <text evidence="6">Sulfur metabolism; hydrogen sulfide biosynthesis; sulfite from sulfate: step 2/3.</text>
</comment>
<dbReference type="HOGENOM" id="CLU_046932_2_3_10"/>